<dbReference type="OrthoDB" id="5241788at2"/>
<dbReference type="AlphaFoldDB" id="A0A1D9DZD6"/>
<dbReference type="PANTHER" id="PTHR43805">
    <property type="entry name" value="GLYCEROPHOSPHORYL DIESTER PHOSPHODIESTERASE"/>
    <property type="match status" value="1"/>
</dbReference>
<dbReference type="GO" id="GO:0006629">
    <property type="term" value="P:lipid metabolic process"/>
    <property type="evidence" value="ECO:0007669"/>
    <property type="project" value="InterPro"/>
</dbReference>
<evidence type="ECO:0000259" key="1">
    <source>
        <dbReference type="PROSITE" id="PS51704"/>
    </source>
</evidence>
<dbReference type="InterPro" id="IPR017946">
    <property type="entry name" value="PLC-like_Pdiesterase_TIM-brl"/>
</dbReference>
<dbReference type="PANTHER" id="PTHR43805:SF1">
    <property type="entry name" value="GP-PDE DOMAIN-CONTAINING PROTEIN"/>
    <property type="match status" value="1"/>
</dbReference>
<feature type="domain" description="GP-PDE" evidence="1">
    <location>
        <begin position="8"/>
        <end position="244"/>
    </location>
</feature>
<dbReference type="STRING" id="535712.A4Z71_03995"/>
<keyword evidence="3" id="KW-1185">Reference proteome</keyword>
<dbReference type="InterPro" id="IPR030395">
    <property type="entry name" value="GP_PDE_dom"/>
</dbReference>
<dbReference type="KEGG" id="rpla:A4Z71_03995"/>
<dbReference type="PROSITE" id="PS51704">
    <property type="entry name" value="GP_PDE"/>
    <property type="match status" value="1"/>
</dbReference>
<evidence type="ECO:0000313" key="3">
    <source>
        <dbReference type="Proteomes" id="UP000243784"/>
    </source>
</evidence>
<dbReference type="Proteomes" id="UP000243784">
    <property type="component" value="Chromosome"/>
</dbReference>
<proteinExistence type="predicted"/>
<organism evidence="2 3">
    <name type="scientific">Candidatus Rhodoluna planktonica</name>
    <dbReference type="NCBI Taxonomy" id="535712"/>
    <lineage>
        <taxon>Bacteria</taxon>
        <taxon>Bacillati</taxon>
        <taxon>Actinomycetota</taxon>
        <taxon>Actinomycetes</taxon>
        <taxon>Micrococcales</taxon>
        <taxon>Microbacteriaceae</taxon>
        <taxon>Luna cluster</taxon>
        <taxon>Luna-1 subcluster</taxon>
        <taxon>Rhodoluna</taxon>
    </lineage>
</organism>
<dbReference type="SUPFAM" id="SSF51695">
    <property type="entry name" value="PLC-like phosphodiesterases"/>
    <property type="match status" value="1"/>
</dbReference>
<dbReference type="GO" id="GO:0008081">
    <property type="term" value="F:phosphoric diester hydrolase activity"/>
    <property type="evidence" value="ECO:0007669"/>
    <property type="project" value="InterPro"/>
</dbReference>
<dbReference type="EMBL" id="CP015208">
    <property type="protein sequence ID" value="AOY56140.1"/>
    <property type="molecule type" value="Genomic_DNA"/>
</dbReference>
<dbReference type="Pfam" id="PF03009">
    <property type="entry name" value="GDPD"/>
    <property type="match status" value="1"/>
</dbReference>
<dbReference type="RefSeq" id="WP_070954650.1">
    <property type="nucleotide sequence ID" value="NZ_CP015208.1"/>
</dbReference>
<evidence type="ECO:0000313" key="2">
    <source>
        <dbReference type="EMBL" id="AOY56140.1"/>
    </source>
</evidence>
<sequence>MRPEIVQPEILAHRGLALEHSENTLGAFRAAIDAGATALELDVHLSADGQIVVFHDEDLSRVWKTSAKVRELTARQLTEVGDGENVIPTLQQVIDHFPGIFLNIDVKVIEAAKPLAQIIEATKIHSRVRVASFSRKRRLAAVRELSLPVAQSAAGVEVFLLLGLFRLGWVKLARLLVKDMDAVQIPIHFGKLDLADSRFISWLKALGLKVHFWSINDPATMKELVAKGASGIVTDRCDVARATLCS</sequence>
<reference evidence="2 3" key="1">
    <citation type="journal article" date="2016" name="Biochim. Biophys. Acta">
        <title>Photochemical characterization of actinorhodopsin and its functional existence in the natural host.</title>
        <authorList>
            <person name="Nakamura S."/>
            <person name="Kikukawa T."/>
            <person name="Tamogami J."/>
            <person name="Kamiya M."/>
            <person name="Aizawa T."/>
            <person name="Hahn M.W."/>
            <person name="Ihara K."/>
            <person name="Kamo N."/>
            <person name="Demura M."/>
        </authorList>
    </citation>
    <scope>NUCLEOTIDE SEQUENCE [LARGE SCALE GENOMIC DNA]</scope>
    <source>
        <strain evidence="2 3">MWH-Dar1</strain>
    </source>
</reference>
<gene>
    <name evidence="2" type="ORF">A4Z71_03995</name>
</gene>
<dbReference type="Gene3D" id="3.20.20.190">
    <property type="entry name" value="Phosphatidylinositol (PI) phosphodiesterase"/>
    <property type="match status" value="1"/>
</dbReference>
<protein>
    <recommendedName>
        <fullName evidence="1">GP-PDE domain-containing protein</fullName>
    </recommendedName>
</protein>
<accession>A0A1D9DZD6</accession>
<name>A0A1D9DZD6_9MICO</name>